<dbReference type="Pfam" id="PF00395">
    <property type="entry name" value="SLH"/>
    <property type="match status" value="2"/>
</dbReference>
<evidence type="ECO:0000256" key="1">
    <source>
        <dbReference type="ARBA" id="ARBA00022737"/>
    </source>
</evidence>
<feature type="chain" id="PRO_5013382607" evidence="3">
    <location>
        <begin position="23"/>
        <end position="784"/>
    </location>
</feature>
<dbReference type="Proteomes" id="UP000183975">
    <property type="component" value="Unassembled WGS sequence"/>
</dbReference>
<organism evidence="5 6">
    <name type="scientific">Anaerotignum lactatifermentans DSM 14214</name>
    <dbReference type="NCBI Taxonomy" id="1121323"/>
    <lineage>
        <taxon>Bacteria</taxon>
        <taxon>Bacillati</taxon>
        <taxon>Bacillota</taxon>
        <taxon>Clostridia</taxon>
        <taxon>Lachnospirales</taxon>
        <taxon>Anaerotignaceae</taxon>
        <taxon>Anaerotignum</taxon>
    </lineage>
</organism>
<dbReference type="InterPro" id="IPR001119">
    <property type="entry name" value="SLH_dom"/>
</dbReference>
<evidence type="ECO:0000313" key="6">
    <source>
        <dbReference type="Proteomes" id="UP000183975"/>
    </source>
</evidence>
<feature type="domain" description="SLH" evidence="4">
    <location>
        <begin position="23"/>
        <end position="91"/>
    </location>
</feature>
<sequence>MKRFLTLATTAALVLGSTNAVAFGSTFADINNVPWPGAATFIEEAASLGLMSGYTENGKKYCKPRNNVTYCEATQLMYSIMKTYYKQDVTNDTITKWKPIMDAYKIPSWAYNAVAYALDKGILVTSDLTKFMKGTTQQNANREDVGVIFGKALGKVYTVDMDAKLTFKDAGSISKASVPYLDLLYDKNIMVGDDYNNFNPKVNINRSEMAVLSVKTYKLLTGSSTGGSTTTKPETPSSGSVTGTVVTTSVLENGDLFCSVKTTTGTGLNLFGEKGTAKAYYDGKEIEFSEIGSGDSVTLTYSGDSIKSITVTKSVNGIGSKQTFELVDMSSNKITVKDGSKEKTYTMTDDVKVYLDDKSTTPSRIFSALDNGDDFTVTIYLNADNEVTKLYAVTQNDNPKSGLLTDLDDDELTIKSNGKSYDYDVDSDVDVKDELTDYSFSDLKKYYDDTDFYVTLTTDSKNVVTKITVNYAEDEVNGVLTDVTSRKITIEAQGDSYTYDLDTDVDVKVDGKSKDIDFLKKNHEETSYRVSLTLNRDDDVTDIVAIEESMGESKGIIKKISSDEIEIRNDDGDTFTYDLLEDTDDIDVTLNGSSSDFDELKDQYKKYDYEAQLSFKNKQVSKIVAVNTEADEGELRKLSEDEITIRVDGSNFTYDLDEDVEVTLEGDDYTLSKLIRDFKDYENFDVKLKFNSSKRKVTEIEADYASSKREVEGDLDGISSSWIKVDGEKYYLSDDFDKDDDVYGDAKDYDDLDDKYDDGDGTDFVIELKLNSSGEVIRIDATED</sequence>
<keyword evidence="3" id="KW-0732">Signal</keyword>
<feature type="region of interest" description="Disordered" evidence="2">
    <location>
        <begin position="222"/>
        <end position="241"/>
    </location>
</feature>
<evidence type="ECO:0000259" key="4">
    <source>
        <dbReference type="PROSITE" id="PS51272"/>
    </source>
</evidence>
<feature type="signal peptide" evidence="3">
    <location>
        <begin position="1"/>
        <end position="22"/>
    </location>
</feature>
<protein>
    <submittedName>
        <fullName evidence="5">S-layer homology domain-containing protein</fullName>
    </submittedName>
</protein>
<name>A0A1M6YB15_9FIRM</name>
<evidence type="ECO:0000256" key="3">
    <source>
        <dbReference type="SAM" id="SignalP"/>
    </source>
</evidence>
<accession>A0A1M6YB15</accession>
<feature type="domain" description="SLH" evidence="4">
    <location>
        <begin position="164"/>
        <end position="227"/>
    </location>
</feature>
<evidence type="ECO:0000313" key="5">
    <source>
        <dbReference type="EMBL" id="SHL15451.1"/>
    </source>
</evidence>
<dbReference type="AlphaFoldDB" id="A0A1M6YB15"/>
<dbReference type="EMBL" id="FRAH01000072">
    <property type="protein sequence ID" value="SHL15451.1"/>
    <property type="molecule type" value="Genomic_DNA"/>
</dbReference>
<dbReference type="OrthoDB" id="2065578at2"/>
<dbReference type="RefSeq" id="WP_072853055.1">
    <property type="nucleotide sequence ID" value="NZ_FRAH01000072.1"/>
</dbReference>
<reference evidence="5 6" key="1">
    <citation type="submission" date="2016-11" db="EMBL/GenBank/DDBJ databases">
        <authorList>
            <person name="Jaros S."/>
            <person name="Januszkiewicz K."/>
            <person name="Wedrychowicz H."/>
        </authorList>
    </citation>
    <scope>NUCLEOTIDE SEQUENCE [LARGE SCALE GENOMIC DNA]</scope>
    <source>
        <strain evidence="5 6">DSM 14214</strain>
    </source>
</reference>
<gene>
    <name evidence="5" type="ORF">SAMN02745138_02966</name>
</gene>
<proteinExistence type="predicted"/>
<keyword evidence="1" id="KW-0677">Repeat</keyword>
<evidence type="ECO:0000256" key="2">
    <source>
        <dbReference type="SAM" id="MobiDB-lite"/>
    </source>
</evidence>
<dbReference type="PROSITE" id="PS51272">
    <property type="entry name" value="SLH"/>
    <property type="match status" value="2"/>
</dbReference>
<keyword evidence="6" id="KW-1185">Reference proteome</keyword>